<evidence type="ECO:0000259" key="11">
    <source>
        <dbReference type="PROSITE" id="PS01186"/>
    </source>
</evidence>
<keyword evidence="9" id="KW-0325">Glycoprotein</keyword>
<evidence type="ECO:0000256" key="3">
    <source>
        <dbReference type="ARBA" id="ARBA00022692"/>
    </source>
</evidence>
<evidence type="ECO:0000256" key="9">
    <source>
        <dbReference type="ARBA" id="ARBA00023180"/>
    </source>
</evidence>
<dbReference type="SMART" id="SM00369">
    <property type="entry name" value="LRR_TYP"/>
    <property type="match status" value="2"/>
</dbReference>
<feature type="non-terminal residue" evidence="12">
    <location>
        <position position="531"/>
    </location>
</feature>
<dbReference type="PROSITE" id="PS01186">
    <property type="entry name" value="EGF_2"/>
    <property type="match status" value="1"/>
</dbReference>
<comment type="subcellular location">
    <subcellularLocation>
        <location evidence="1">Membrane</location>
        <topology evidence="1">Single-pass membrane protein</topology>
    </subcellularLocation>
</comment>
<evidence type="ECO:0000256" key="8">
    <source>
        <dbReference type="ARBA" id="ARBA00023170"/>
    </source>
</evidence>
<dbReference type="Pfam" id="PF12799">
    <property type="entry name" value="LRR_4"/>
    <property type="match status" value="1"/>
</dbReference>
<keyword evidence="3" id="KW-0812">Transmembrane</keyword>
<comment type="caution">
    <text evidence="12">The sequence shown here is derived from an EMBL/GenBank/DDBJ whole genome shotgun (WGS) entry which is preliminary data.</text>
</comment>
<protein>
    <recommendedName>
        <fullName evidence="10 11">EGF-like domain-containing protein</fullName>
    </recommendedName>
</protein>
<keyword evidence="4" id="KW-0732">Signal</keyword>
<dbReference type="PROSITE" id="PS51450">
    <property type="entry name" value="LRR"/>
    <property type="match status" value="1"/>
</dbReference>
<name>A0ABQ5JXQ8_9EUKA</name>
<dbReference type="Proteomes" id="UP001057375">
    <property type="component" value="Unassembled WGS sequence"/>
</dbReference>
<evidence type="ECO:0000256" key="7">
    <source>
        <dbReference type="ARBA" id="ARBA00023136"/>
    </source>
</evidence>
<keyword evidence="2" id="KW-0433">Leucine-rich repeat</keyword>
<keyword evidence="13" id="KW-1185">Reference proteome</keyword>
<dbReference type="InterPro" id="IPR025875">
    <property type="entry name" value="Leu-rich_rpt_4"/>
</dbReference>
<evidence type="ECO:0000256" key="6">
    <source>
        <dbReference type="ARBA" id="ARBA00022989"/>
    </source>
</evidence>
<sequence>MYSYKVDNGDESSSSCVSYLDESDNYTPPDTFPTCVESSMDNVNVECCSIDGTETSCIEGWYGDESSCEYECAIIVTADDVSSMCSEVYGYGTCDISTHVCSCSEGYEGDICEYLAYDSLEEFICANRNDSFIVEVSEGASIECVGNELIPTEMLDIIGLDLSSSGLSDISGLRFATNLESLDLSGLSLDASNPASYLLIELSNLSKLQYLDVSGANIDGTISVSYIPSSSLTTLKMDSLDVSVGIDTNFSQFSHLTTLSLRDNTSFILSSSTSCYLSSSSSFCLPSSLLSLDISGCSSFTDLSSLIPLSSSLISLSASNIGLTDSSLFDVSSLSSLQSLDLSNNSLTDISLLFQLSELTSLDVSENKLCEVTDEIFKPFFTLSDSITITTDNESTSTAIDQDDAYCGYCSGSTPSVDPSSNVVCKEVWSGEYHTDCAIFSYRDYSNSGSDSGSGSEEPLTCVNFGSEVVTSSLTCLSGIESNPNTQCIGVYNESDASISIESGCVEGWYGDECLDECPLQGTEECGGSEY</sequence>
<accession>A0ABQ5JXQ8</accession>
<evidence type="ECO:0000256" key="2">
    <source>
        <dbReference type="ARBA" id="ARBA00022614"/>
    </source>
</evidence>
<dbReference type="Gene3D" id="3.80.10.10">
    <property type="entry name" value="Ribonuclease Inhibitor"/>
    <property type="match status" value="1"/>
</dbReference>
<dbReference type="PRINTS" id="PR00019">
    <property type="entry name" value="LEURICHRPT"/>
</dbReference>
<organism evidence="12 13">
    <name type="scientific">Aduncisulcus paluster</name>
    <dbReference type="NCBI Taxonomy" id="2918883"/>
    <lineage>
        <taxon>Eukaryota</taxon>
        <taxon>Metamonada</taxon>
        <taxon>Carpediemonas-like organisms</taxon>
        <taxon>Aduncisulcus</taxon>
    </lineage>
</organism>
<dbReference type="InterPro" id="IPR001611">
    <property type="entry name" value="Leu-rich_rpt"/>
</dbReference>
<keyword evidence="7" id="KW-0472">Membrane</keyword>
<keyword evidence="5" id="KW-0677">Repeat</keyword>
<evidence type="ECO:0000259" key="10">
    <source>
        <dbReference type="PROSITE" id="PS00022"/>
    </source>
</evidence>
<evidence type="ECO:0000256" key="4">
    <source>
        <dbReference type="ARBA" id="ARBA00022729"/>
    </source>
</evidence>
<dbReference type="InterPro" id="IPR000742">
    <property type="entry name" value="EGF"/>
</dbReference>
<dbReference type="PANTHER" id="PTHR27000">
    <property type="entry name" value="LEUCINE-RICH REPEAT RECEPTOR-LIKE PROTEIN KINASE FAMILY PROTEIN-RELATED"/>
    <property type="match status" value="1"/>
</dbReference>
<dbReference type="SUPFAM" id="SSF52058">
    <property type="entry name" value="L domain-like"/>
    <property type="match status" value="1"/>
</dbReference>
<evidence type="ECO:0000313" key="13">
    <source>
        <dbReference type="Proteomes" id="UP001057375"/>
    </source>
</evidence>
<dbReference type="PANTHER" id="PTHR27000:SF803">
    <property type="entry name" value="RECEPTOR-LIKE PROTEIN 45"/>
    <property type="match status" value="1"/>
</dbReference>
<keyword evidence="6" id="KW-1133">Transmembrane helix</keyword>
<keyword evidence="8" id="KW-0675">Receptor</keyword>
<gene>
    <name evidence="12" type="ORF">ADUPG1_011313</name>
</gene>
<dbReference type="EMBL" id="BQXS01011949">
    <property type="protein sequence ID" value="GKT18457.1"/>
    <property type="molecule type" value="Genomic_DNA"/>
</dbReference>
<reference evidence="12" key="1">
    <citation type="submission" date="2022-03" db="EMBL/GenBank/DDBJ databases">
        <title>Draft genome sequence of Aduncisulcus paluster, a free-living microaerophilic Fornicata.</title>
        <authorList>
            <person name="Yuyama I."/>
            <person name="Kume K."/>
            <person name="Tamura T."/>
            <person name="Inagaki Y."/>
            <person name="Hashimoto T."/>
        </authorList>
    </citation>
    <scope>NUCLEOTIDE SEQUENCE</scope>
    <source>
        <strain evidence="12">NY0171</strain>
    </source>
</reference>
<dbReference type="PROSITE" id="PS00022">
    <property type="entry name" value="EGF_1"/>
    <property type="match status" value="1"/>
</dbReference>
<dbReference type="InterPro" id="IPR003591">
    <property type="entry name" value="Leu-rich_rpt_typical-subtyp"/>
</dbReference>
<evidence type="ECO:0000313" key="12">
    <source>
        <dbReference type="EMBL" id="GKT18457.1"/>
    </source>
</evidence>
<proteinExistence type="predicted"/>
<feature type="domain" description="EGF-like" evidence="10 11">
    <location>
        <begin position="101"/>
        <end position="112"/>
    </location>
</feature>
<evidence type="ECO:0000256" key="5">
    <source>
        <dbReference type="ARBA" id="ARBA00022737"/>
    </source>
</evidence>
<dbReference type="InterPro" id="IPR032675">
    <property type="entry name" value="LRR_dom_sf"/>
</dbReference>
<evidence type="ECO:0000256" key="1">
    <source>
        <dbReference type="ARBA" id="ARBA00004167"/>
    </source>
</evidence>